<dbReference type="SUPFAM" id="SSF52540">
    <property type="entry name" value="P-loop containing nucleoside triphosphate hydrolases"/>
    <property type="match status" value="1"/>
</dbReference>
<dbReference type="Pfam" id="PF00005">
    <property type="entry name" value="ABC_tran"/>
    <property type="match status" value="1"/>
</dbReference>
<proteinExistence type="predicted"/>
<evidence type="ECO:0000256" key="5">
    <source>
        <dbReference type="ARBA" id="ARBA00037066"/>
    </source>
</evidence>
<feature type="domain" description="ABC transporter" evidence="6">
    <location>
        <begin position="2"/>
        <end position="240"/>
    </location>
</feature>
<evidence type="ECO:0000256" key="2">
    <source>
        <dbReference type="ARBA" id="ARBA00022741"/>
    </source>
</evidence>
<keyword evidence="7" id="KW-0378">Hydrolase</keyword>
<reference evidence="7 8" key="1">
    <citation type="journal article" date="2011" name="Stand. Genomic Sci.">
        <title>Complete genome sequence of Weeksella virosa type strain (9751).</title>
        <authorList>
            <person name="Lang E."/>
            <person name="Teshima H."/>
            <person name="Lucas S."/>
            <person name="Lapidus A."/>
            <person name="Hammon N."/>
            <person name="Deshpande S."/>
            <person name="Nolan M."/>
            <person name="Cheng J.F."/>
            <person name="Pitluck S."/>
            <person name="Liolios K."/>
            <person name="Pagani I."/>
            <person name="Mikhailova N."/>
            <person name="Ivanova N."/>
            <person name="Mavromatis K."/>
            <person name="Pati A."/>
            <person name="Tapia R."/>
            <person name="Han C."/>
            <person name="Goodwin L."/>
            <person name="Chen A."/>
            <person name="Palaniappan K."/>
            <person name="Land M."/>
            <person name="Hauser L."/>
            <person name="Chang Y.J."/>
            <person name="Jeffries C.D."/>
            <person name="Brambilla E.M."/>
            <person name="Kopitz M."/>
            <person name="Rohde M."/>
            <person name="Goker M."/>
            <person name="Tindall B.J."/>
            <person name="Detter J.C."/>
            <person name="Woyke T."/>
            <person name="Bristow J."/>
            <person name="Eisen J.A."/>
            <person name="Markowitz V."/>
            <person name="Hugenholtz P."/>
            <person name="Klenk H.P."/>
            <person name="Kyrpides N.C."/>
        </authorList>
    </citation>
    <scope>NUCLEOTIDE SEQUENCE [LARGE SCALE GENOMIC DNA]</scope>
    <source>
        <strain evidence="8">ATCC 43766 / DSM 16922 / JCM 21250 / NBRC 16016 / NCTC 11634 / CL345/78</strain>
    </source>
</reference>
<dbReference type="Proteomes" id="UP000008641">
    <property type="component" value="Chromosome"/>
</dbReference>
<dbReference type="NCBIfam" id="NF010068">
    <property type="entry name" value="PRK13548.1"/>
    <property type="match status" value="1"/>
</dbReference>
<dbReference type="EMBL" id="CP002455">
    <property type="protein sequence ID" value="ADX67413.1"/>
    <property type="molecule type" value="Genomic_DNA"/>
</dbReference>
<evidence type="ECO:0000256" key="4">
    <source>
        <dbReference type="ARBA" id="ARBA00022967"/>
    </source>
</evidence>
<dbReference type="PANTHER" id="PTHR42794">
    <property type="entry name" value="HEMIN IMPORT ATP-BINDING PROTEIN HMUV"/>
    <property type="match status" value="1"/>
</dbReference>
<keyword evidence="1" id="KW-0813">Transport</keyword>
<comment type="function">
    <text evidence="5">Part of the ABC transporter complex HmuTUV involved in hemin import. Responsible for energy coupling to the transport system.</text>
</comment>
<gene>
    <name evidence="7" type="ordered locus">Weevi_0698</name>
</gene>
<dbReference type="Gene3D" id="3.40.50.300">
    <property type="entry name" value="P-loop containing nucleotide triphosphate hydrolases"/>
    <property type="match status" value="1"/>
</dbReference>
<organism evidence="7 8">
    <name type="scientific">Weeksella virosa (strain ATCC 43766 / DSM 16922 / JCM 21250 / CCUG 30538 / CDC 9751 / IAM 14551 / NBRC 16016 / NCTC 11634 / CL345/78)</name>
    <dbReference type="NCBI Taxonomy" id="865938"/>
    <lineage>
        <taxon>Bacteria</taxon>
        <taxon>Pseudomonadati</taxon>
        <taxon>Bacteroidota</taxon>
        <taxon>Flavobacteriia</taxon>
        <taxon>Flavobacteriales</taxon>
        <taxon>Weeksellaceae</taxon>
        <taxon>Weeksella</taxon>
    </lineage>
</organism>
<keyword evidence="2" id="KW-0547">Nucleotide-binding</keyword>
<accession>F0P0C9</accession>
<keyword evidence="4" id="KW-1278">Translocase</keyword>
<evidence type="ECO:0000313" key="7">
    <source>
        <dbReference type="EMBL" id="ADX67413.1"/>
    </source>
</evidence>
<sequence>MIRAEQIRFPSKTAVILKNIKFRAEKGKFIAIIGPNGAGKSSLLNYLANEIDPKINRTCFKGKNYREWCRKELACQKAKFSQQQQNDIPLRVKDILLMGRYPYFHYQPQKTDWEATKIWMEKTEISHLENRDYNQLSGGEKQRVHLARIFAQVENKAQEKLVFLDEPLNNLDIAHQFKILQTIKDFTQNNNTAITVLHDLNLTAQFADEVVLMQNGKIKMYDSPENVFQEKIIENVYKFPCKIISNPITNRPYIVFG</sequence>
<dbReference type="PROSITE" id="PS50893">
    <property type="entry name" value="ABC_TRANSPORTER_2"/>
    <property type="match status" value="1"/>
</dbReference>
<name>F0P0C9_WEEVC</name>
<dbReference type="AlphaFoldDB" id="F0P0C9"/>
<dbReference type="EC" id="3.6.3.34" evidence="7"/>
<dbReference type="eggNOG" id="COG1120">
    <property type="taxonomic scope" value="Bacteria"/>
</dbReference>
<evidence type="ECO:0000256" key="1">
    <source>
        <dbReference type="ARBA" id="ARBA00022448"/>
    </source>
</evidence>
<dbReference type="CDD" id="cd03214">
    <property type="entry name" value="ABC_Iron-Siderophores_B12_Hemin"/>
    <property type="match status" value="1"/>
</dbReference>
<keyword evidence="3" id="KW-0067">ATP-binding</keyword>
<dbReference type="KEGG" id="wvi:Weevi_0698"/>
<reference evidence="8" key="2">
    <citation type="journal article" date="2011" name="Stand. Genomic Sci.">
        <title>Complete genome sequence of Weeksella virosa type strain (9751T).</title>
        <authorList>
            <person name="Lang E."/>
            <person name="Teshima H."/>
            <person name="Lucas S."/>
            <person name="Lapidus A."/>
            <person name="Hammon N."/>
            <person name="Deshpande S."/>
            <person name="Nolan M."/>
            <person name="Cheng J."/>
            <person name="Pitluck S."/>
            <person name="Liolios K."/>
            <person name="Pagani I."/>
            <person name="Mikhailova N."/>
            <person name="Ivanova N."/>
            <person name="Mavromatis K."/>
            <person name="Pati A."/>
            <person name="Tapia R."/>
            <person name="Han C."/>
            <person name="Goodwin L."/>
            <person name="Chen A."/>
            <person name="Palaniappan K."/>
            <person name="Land M."/>
            <person name="Hauser L."/>
            <person name="Chang Y."/>
            <person name="Jeffries C."/>
            <person name="Brambilla E."/>
            <person name="Kopitz M."/>
            <person name="Rohde M."/>
            <person name="Goker M."/>
            <person name="Tindall B."/>
            <person name="Detter J."/>
            <person name="Woyke T."/>
            <person name="Bristow J."/>
            <person name="Eisen J."/>
            <person name="Markowitz V."/>
            <person name="Hugenholtz P."/>
            <person name="Klenk H."/>
            <person name="Kyrpides N."/>
        </authorList>
    </citation>
    <scope>NUCLEOTIDE SEQUENCE [LARGE SCALE GENOMIC DNA]</scope>
    <source>
        <strain evidence="8">ATCC 43766 / DSM 16922 / JCM 21250 / NBRC 16016 / NCTC 11634 / CL345/78</strain>
    </source>
</reference>
<dbReference type="PANTHER" id="PTHR42794:SF1">
    <property type="entry name" value="HEMIN IMPORT ATP-BINDING PROTEIN HMUV"/>
    <property type="match status" value="1"/>
</dbReference>
<evidence type="ECO:0000313" key="8">
    <source>
        <dbReference type="Proteomes" id="UP000008641"/>
    </source>
</evidence>
<dbReference type="GO" id="GO:0016887">
    <property type="term" value="F:ATP hydrolysis activity"/>
    <property type="evidence" value="ECO:0007669"/>
    <property type="project" value="InterPro"/>
</dbReference>
<protein>
    <submittedName>
        <fullName evidence="7">Iron-chelate-transporting ATPase</fullName>
        <ecNumber evidence="7">3.6.3.34</ecNumber>
    </submittedName>
</protein>
<dbReference type="OrthoDB" id="9806726at2"/>
<keyword evidence="8" id="KW-1185">Reference proteome</keyword>
<dbReference type="InterPro" id="IPR027417">
    <property type="entry name" value="P-loop_NTPase"/>
</dbReference>
<dbReference type="InterPro" id="IPR003439">
    <property type="entry name" value="ABC_transporter-like_ATP-bd"/>
</dbReference>
<dbReference type="RefSeq" id="WP_013597804.1">
    <property type="nucleotide sequence ID" value="NC_015144.1"/>
</dbReference>
<dbReference type="InterPro" id="IPR003593">
    <property type="entry name" value="AAA+_ATPase"/>
</dbReference>
<dbReference type="HOGENOM" id="CLU_000604_1_11_10"/>
<evidence type="ECO:0000256" key="3">
    <source>
        <dbReference type="ARBA" id="ARBA00022840"/>
    </source>
</evidence>
<evidence type="ECO:0000259" key="6">
    <source>
        <dbReference type="PROSITE" id="PS50893"/>
    </source>
</evidence>
<dbReference type="STRING" id="865938.Weevi_0698"/>
<dbReference type="SMART" id="SM00382">
    <property type="entry name" value="AAA"/>
    <property type="match status" value="1"/>
</dbReference>
<dbReference type="GO" id="GO:0005524">
    <property type="term" value="F:ATP binding"/>
    <property type="evidence" value="ECO:0007669"/>
    <property type="project" value="UniProtKB-KW"/>
</dbReference>